<keyword evidence="3 6" id="KW-0812">Transmembrane</keyword>
<feature type="transmembrane region" description="Helical" evidence="6">
    <location>
        <begin position="134"/>
        <end position="157"/>
    </location>
</feature>
<evidence type="ECO:0000256" key="1">
    <source>
        <dbReference type="ARBA" id="ARBA00004651"/>
    </source>
</evidence>
<keyword evidence="8" id="KW-0378">Hydrolase</keyword>
<dbReference type="Proteomes" id="UP000298358">
    <property type="component" value="Unassembled WGS sequence"/>
</dbReference>
<dbReference type="OrthoDB" id="7177610at2"/>
<feature type="transmembrane region" description="Helical" evidence="6">
    <location>
        <begin position="107"/>
        <end position="128"/>
    </location>
</feature>
<feature type="transmembrane region" description="Helical" evidence="6">
    <location>
        <begin position="12"/>
        <end position="32"/>
    </location>
</feature>
<evidence type="ECO:0000256" key="3">
    <source>
        <dbReference type="ARBA" id="ARBA00022692"/>
    </source>
</evidence>
<dbReference type="PANTHER" id="PTHR30619:SF1">
    <property type="entry name" value="RECOMBINATION PROTEIN 2"/>
    <property type="match status" value="1"/>
</dbReference>
<dbReference type="InterPro" id="IPR004477">
    <property type="entry name" value="ComEC_N"/>
</dbReference>
<reference evidence="8 9" key="1">
    <citation type="submission" date="2019-03" db="EMBL/GenBank/DDBJ databases">
        <title>Diversity of the mouse oral microbiome.</title>
        <authorList>
            <person name="Joseph S."/>
            <person name="Aduse-Opoku J."/>
            <person name="Curtis M."/>
            <person name="Wade W."/>
            <person name="Hashim A."/>
        </authorList>
    </citation>
    <scope>NUCLEOTIDE SEQUENCE [LARGE SCALE GENOMIC DNA]</scope>
    <source>
        <strain evidence="8 9">P1012</strain>
    </source>
</reference>
<dbReference type="EMBL" id="SPQB01000004">
    <property type="protein sequence ID" value="TFU34026.1"/>
    <property type="molecule type" value="Genomic_DNA"/>
</dbReference>
<keyword evidence="4 6" id="KW-1133">Transmembrane helix</keyword>
<dbReference type="AlphaFoldDB" id="A0A4Y9FXH7"/>
<comment type="subcellular location">
    <subcellularLocation>
        <location evidence="1">Cell membrane</location>
        <topology evidence="1">Multi-pass membrane protein</topology>
    </subcellularLocation>
</comment>
<dbReference type="InterPro" id="IPR036866">
    <property type="entry name" value="RibonucZ/Hydroxyglut_hydro"/>
</dbReference>
<evidence type="ECO:0000256" key="5">
    <source>
        <dbReference type="ARBA" id="ARBA00023136"/>
    </source>
</evidence>
<keyword evidence="2" id="KW-1003">Cell membrane</keyword>
<dbReference type="SMART" id="SM00849">
    <property type="entry name" value="Lactamase_B"/>
    <property type="match status" value="1"/>
</dbReference>
<dbReference type="Gene3D" id="3.60.15.10">
    <property type="entry name" value="Ribonuclease Z/Hydroxyacylglutathione hydrolase-like"/>
    <property type="match status" value="1"/>
</dbReference>
<comment type="caution">
    <text evidence="8">The sequence shown here is derived from an EMBL/GenBank/DDBJ whole genome shotgun (WGS) entry which is preliminary data.</text>
</comment>
<dbReference type="SUPFAM" id="SSF56281">
    <property type="entry name" value="Metallo-hydrolase/oxidoreductase"/>
    <property type="match status" value="1"/>
</dbReference>
<dbReference type="RefSeq" id="WP_135113269.1">
    <property type="nucleotide sequence ID" value="NZ_JADGLL010000004.1"/>
</dbReference>
<feature type="transmembrane region" description="Helical" evidence="6">
    <location>
        <begin position="169"/>
        <end position="190"/>
    </location>
</feature>
<keyword evidence="5 6" id="KW-0472">Membrane</keyword>
<feature type="domain" description="Metallo-beta-lactamase" evidence="7">
    <location>
        <begin position="213"/>
        <end position="396"/>
    </location>
</feature>
<evidence type="ECO:0000256" key="4">
    <source>
        <dbReference type="ARBA" id="ARBA00022989"/>
    </source>
</evidence>
<sequence>VLLIGDPWLATSYGFALSVVATGSLLLLARPIARGLSRWLPLPLAAALSVPLAAQLACGPVLVLLAPEVPLYGVVANLLAGPAAPIVTIVGLAACLAAPIPVLADGLAAIAWIPSAWIAATAQTFAAMPGGQLAWVPGLGGALLLALLGAAAGVMIARAGRDGVVDRHLRAAAATLLAVAAGVSTGTSALSGVVAGPLTVPRDWAIAACEVGQGDGLVLRSGGAVAVVDMGPDPEPLAACLSRLGIDRVDLLVLSHFDIDHVGGPAALRDRVTTVLPGPLGGPEDEWALDGLGAAQRVQATVGMTGVLGESRWTVLWPRAESRAFEPGNDSSVVIEIEGPDLPRTILLGDLGTSAQAAMLGTARIAGPYQVVKVAHHGSADQLAALYEEVDASVGLITVGADNDYGHPRDEILNTLTALGTVVGRTDREGLILVSPTPDGVSVWRERPP</sequence>
<proteinExistence type="predicted"/>
<evidence type="ECO:0000313" key="8">
    <source>
        <dbReference type="EMBL" id="TFU34026.1"/>
    </source>
</evidence>
<accession>A0A4Y9FXH7</accession>
<dbReference type="InterPro" id="IPR052159">
    <property type="entry name" value="Competence_DNA_uptake"/>
</dbReference>
<evidence type="ECO:0000313" key="9">
    <source>
        <dbReference type="Proteomes" id="UP000298358"/>
    </source>
</evidence>
<evidence type="ECO:0000259" key="7">
    <source>
        <dbReference type="SMART" id="SM00849"/>
    </source>
</evidence>
<evidence type="ECO:0000256" key="2">
    <source>
        <dbReference type="ARBA" id="ARBA00022475"/>
    </source>
</evidence>
<dbReference type="PANTHER" id="PTHR30619">
    <property type="entry name" value="DNA INTERNALIZATION/COMPETENCE PROTEIN COMEC/REC2"/>
    <property type="match status" value="1"/>
</dbReference>
<dbReference type="GO" id="GO:0005886">
    <property type="term" value="C:plasma membrane"/>
    <property type="evidence" value="ECO:0007669"/>
    <property type="project" value="UniProtKB-SubCell"/>
</dbReference>
<protein>
    <submittedName>
        <fullName evidence="8">MBL fold metallo-hydrolase</fullName>
    </submittedName>
</protein>
<gene>
    <name evidence="8" type="ORF">E4U02_03610</name>
</gene>
<feature type="non-terminal residue" evidence="8">
    <location>
        <position position="1"/>
    </location>
</feature>
<dbReference type="GO" id="GO:0016787">
    <property type="term" value="F:hydrolase activity"/>
    <property type="evidence" value="ECO:0007669"/>
    <property type="project" value="UniProtKB-KW"/>
</dbReference>
<dbReference type="Pfam" id="PF03772">
    <property type="entry name" value="Competence"/>
    <property type="match status" value="1"/>
</dbReference>
<feature type="transmembrane region" description="Helical" evidence="6">
    <location>
        <begin position="78"/>
        <end position="100"/>
    </location>
</feature>
<keyword evidence="9" id="KW-1185">Reference proteome</keyword>
<evidence type="ECO:0000256" key="6">
    <source>
        <dbReference type="SAM" id="Phobius"/>
    </source>
</evidence>
<feature type="transmembrane region" description="Helical" evidence="6">
    <location>
        <begin position="44"/>
        <end position="66"/>
    </location>
</feature>
<dbReference type="InterPro" id="IPR001279">
    <property type="entry name" value="Metallo-B-lactamas"/>
</dbReference>
<name>A0A4Y9FXH7_9MICO</name>
<organism evidence="8 9">
    <name type="scientific">Microbacterium paludicola</name>
    <dbReference type="NCBI Taxonomy" id="300019"/>
    <lineage>
        <taxon>Bacteria</taxon>
        <taxon>Bacillati</taxon>
        <taxon>Actinomycetota</taxon>
        <taxon>Actinomycetes</taxon>
        <taxon>Micrococcales</taxon>
        <taxon>Microbacteriaceae</taxon>
        <taxon>Microbacterium</taxon>
    </lineage>
</organism>
<dbReference type="Pfam" id="PF00753">
    <property type="entry name" value="Lactamase_B"/>
    <property type="match status" value="1"/>
</dbReference>